<dbReference type="GO" id="GO:0005840">
    <property type="term" value="C:ribosome"/>
    <property type="evidence" value="ECO:0007669"/>
    <property type="project" value="UniProtKB-KW"/>
</dbReference>
<keyword evidence="5" id="KW-1185">Reference proteome</keyword>
<keyword evidence="4" id="KW-0687">Ribonucleoprotein</keyword>
<reference evidence="4 5" key="1">
    <citation type="submission" date="2016-11" db="EMBL/GenBank/DDBJ databases">
        <authorList>
            <person name="Jaros S."/>
            <person name="Januszkiewicz K."/>
            <person name="Wedrychowicz H."/>
        </authorList>
    </citation>
    <scope>NUCLEOTIDE SEQUENCE [LARGE SCALE GENOMIC DNA]</scope>
    <source>
        <strain evidence="4 5">DSM 17459</strain>
    </source>
</reference>
<dbReference type="CDD" id="cd04301">
    <property type="entry name" value="NAT_SF"/>
    <property type="match status" value="1"/>
</dbReference>
<name>A0A1M5AZ16_9CLOT</name>
<dbReference type="PROSITE" id="PS51257">
    <property type="entry name" value="PROKAR_LIPOPROTEIN"/>
    <property type="match status" value="1"/>
</dbReference>
<evidence type="ECO:0000259" key="3">
    <source>
        <dbReference type="PROSITE" id="PS51186"/>
    </source>
</evidence>
<sequence>MKIRDIKPQDREVVWDMVNNFYTGTGACLHPLERENFEKTFEECLKEEKTYARMLVIEGEDGLCGYCILAFTWSNEAGGMVVWVEELYFTAQARGKGYGKKVFQWLEKEYSGAKRFRLEATAENQGAIKLYQRLGYEELDYYQMIKE</sequence>
<evidence type="ECO:0000313" key="5">
    <source>
        <dbReference type="Proteomes" id="UP000184245"/>
    </source>
</evidence>
<dbReference type="PANTHER" id="PTHR10545">
    <property type="entry name" value="DIAMINE N-ACETYLTRANSFERASE"/>
    <property type="match status" value="1"/>
</dbReference>
<dbReference type="GO" id="GO:0008080">
    <property type="term" value="F:N-acetyltransferase activity"/>
    <property type="evidence" value="ECO:0007669"/>
    <property type="project" value="UniProtKB-ARBA"/>
</dbReference>
<organism evidence="4 5">
    <name type="scientific">Lactonifactor longoviformis DSM 17459</name>
    <dbReference type="NCBI Taxonomy" id="1122155"/>
    <lineage>
        <taxon>Bacteria</taxon>
        <taxon>Bacillati</taxon>
        <taxon>Bacillota</taxon>
        <taxon>Clostridia</taxon>
        <taxon>Eubacteriales</taxon>
        <taxon>Clostridiaceae</taxon>
        <taxon>Lactonifactor</taxon>
    </lineage>
</organism>
<dbReference type="InterPro" id="IPR000182">
    <property type="entry name" value="GNAT_dom"/>
</dbReference>
<dbReference type="SUPFAM" id="SSF55729">
    <property type="entry name" value="Acyl-CoA N-acyltransferases (Nat)"/>
    <property type="match status" value="1"/>
</dbReference>
<proteinExistence type="predicted"/>
<dbReference type="RefSeq" id="WP_242946786.1">
    <property type="nucleotide sequence ID" value="NZ_FQVI01000023.1"/>
</dbReference>
<dbReference type="Gene3D" id="3.40.630.30">
    <property type="match status" value="1"/>
</dbReference>
<dbReference type="PROSITE" id="PS51186">
    <property type="entry name" value="GNAT"/>
    <property type="match status" value="1"/>
</dbReference>
<keyword evidence="4" id="KW-0689">Ribosomal protein</keyword>
<dbReference type="STRING" id="1122155.SAMN02745158_03397"/>
<evidence type="ECO:0000313" key="4">
    <source>
        <dbReference type="EMBL" id="SHF35531.1"/>
    </source>
</evidence>
<keyword evidence="2" id="KW-0012">Acyltransferase</keyword>
<gene>
    <name evidence="4" type="ORF">SAMN02745158_03397</name>
</gene>
<feature type="domain" description="N-acetyltransferase" evidence="3">
    <location>
        <begin position="1"/>
        <end position="147"/>
    </location>
</feature>
<keyword evidence="1" id="KW-0808">Transferase</keyword>
<dbReference type="PANTHER" id="PTHR10545:SF29">
    <property type="entry name" value="GH14572P-RELATED"/>
    <property type="match status" value="1"/>
</dbReference>
<dbReference type="EMBL" id="FQVI01000023">
    <property type="protein sequence ID" value="SHF35531.1"/>
    <property type="molecule type" value="Genomic_DNA"/>
</dbReference>
<dbReference type="Pfam" id="PF00583">
    <property type="entry name" value="Acetyltransf_1"/>
    <property type="match status" value="1"/>
</dbReference>
<dbReference type="InterPro" id="IPR051016">
    <property type="entry name" value="Diverse_Substrate_AcTransf"/>
</dbReference>
<evidence type="ECO:0000256" key="2">
    <source>
        <dbReference type="ARBA" id="ARBA00023315"/>
    </source>
</evidence>
<evidence type="ECO:0000256" key="1">
    <source>
        <dbReference type="ARBA" id="ARBA00022679"/>
    </source>
</evidence>
<dbReference type="AlphaFoldDB" id="A0A1M5AZ16"/>
<dbReference type="InterPro" id="IPR016181">
    <property type="entry name" value="Acyl_CoA_acyltransferase"/>
</dbReference>
<accession>A0A1M5AZ16</accession>
<protein>
    <submittedName>
        <fullName evidence="4">Ribosomal protein S18 acetylase RimI</fullName>
    </submittedName>
</protein>
<dbReference type="Proteomes" id="UP000184245">
    <property type="component" value="Unassembled WGS sequence"/>
</dbReference>